<dbReference type="OrthoDB" id="1344869at2"/>
<evidence type="ECO:0000313" key="2">
    <source>
        <dbReference type="Proteomes" id="UP000199469"/>
    </source>
</evidence>
<organism evidence="1 2">
    <name type="scientific">Chryseobacterium wanjuense</name>
    <dbReference type="NCBI Taxonomy" id="356305"/>
    <lineage>
        <taxon>Bacteria</taxon>
        <taxon>Pseudomonadati</taxon>
        <taxon>Bacteroidota</taxon>
        <taxon>Flavobacteriia</taxon>
        <taxon>Flavobacteriales</taxon>
        <taxon>Weeksellaceae</taxon>
        <taxon>Chryseobacterium group</taxon>
        <taxon>Chryseobacterium</taxon>
    </lineage>
</organism>
<dbReference type="AlphaFoldDB" id="A0A1I0S500"/>
<evidence type="ECO:0000313" key="1">
    <source>
        <dbReference type="EMBL" id="SEW49753.1"/>
    </source>
</evidence>
<dbReference type="EMBL" id="FOIU01000007">
    <property type="protein sequence ID" value="SEW49753.1"/>
    <property type="molecule type" value="Genomic_DNA"/>
</dbReference>
<dbReference type="STRING" id="356305.SAMN05421841_4314"/>
<dbReference type="Proteomes" id="UP000199469">
    <property type="component" value="Unassembled WGS sequence"/>
</dbReference>
<sequence>MSFSIAEKKKSSCGKYNFSIYEHSLTFEDLDSYILDIMYEETNLNYLFQKDRPLSRKDRLRQLRRFIETSFENREKDVDDDEIRKFISDNKNETYYSFFAEALLARLNIDYIDKDLVTGVISVNENLTKISTGADVCMFSNSSLVLGEAKFYSLLYGGVGKIIKDVSFKSKLEDYIKNILNTDSVIILKGITGEISEKTSEDIKKMPLTLSGFVLHTSETDIKKYDTSYNLIDKVAISNFPTHYKIHLYHLPIESKNELIFKAQRKALDLIIKEIIS</sequence>
<protein>
    <submittedName>
        <fullName evidence="1">Uncharacterized protein</fullName>
    </submittedName>
</protein>
<dbReference type="RefSeq" id="WP_089796365.1">
    <property type="nucleotide sequence ID" value="NZ_FOIU01000007.1"/>
</dbReference>
<name>A0A1I0S500_9FLAO</name>
<keyword evidence="2" id="KW-1185">Reference proteome</keyword>
<reference evidence="2" key="1">
    <citation type="submission" date="2016-10" db="EMBL/GenBank/DDBJ databases">
        <authorList>
            <person name="Varghese N."/>
            <person name="Submissions S."/>
        </authorList>
    </citation>
    <scope>NUCLEOTIDE SEQUENCE [LARGE SCALE GENOMIC DNA]</scope>
    <source>
        <strain evidence="2">DSM 17724</strain>
    </source>
</reference>
<accession>A0A1I0S500</accession>
<gene>
    <name evidence="1" type="ORF">SAMN05421841_4314</name>
</gene>
<proteinExistence type="predicted"/>